<organism evidence="8 9">
    <name type="scientific">Kordiimonas lacus</name>
    <dbReference type="NCBI Taxonomy" id="637679"/>
    <lineage>
        <taxon>Bacteria</taxon>
        <taxon>Pseudomonadati</taxon>
        <taxon>Pseudomonadota</taxon>
        <taxon>Alphaproteobacteria</taxon>
        <taxon>Kordiimonadales</taxon>
        <taxon>Kordiimonadaceae</taxon>
        <taxon>Kordiimonas</taxon>
    </lineage>
</organism>
<evidence type="ECO:0000256" key="4">
    <source>
        <dbReference type="ARBA" id="ARBA00022989"/>
    </source>
</evidence>
<dbReference type="RefSeq" id="WP_068302200.1">
    <property type="nucleotide sequence ID" value="NZ_DAIOMO010000002.1"/>
</dbReference>
<keyword evidence="5 6" id="KW-0472">Membrane</keyword>
<dbReference type="Pfam" id="PF00482">
    <property type="entry name" value="T2SSF"/>
    <property type="match status" value="1"/>
</dbReference>
<dbReference type="GO" id="GO:0005886">
    <property type="term" value="C:plasma membrane"/>
    <property type="evidence" value="ECO:0007669"/>
    <property type="project" value="UniProtKB-SubCell"/>
</dbReference>
<reference evidence="8 9" key="1">
    <citation type="submission" date="2016-10" db="EMBL/GenBank/DDBJ databases">
        <authorList>
            <person name="de Groot N.N."/>
        </authorList>
    </citation>
    <scope>NUCLEOTIDE SEQUENCE [LARGE SCALE GENOMIC DNA]</scope>
    <source>
        <strain evidence="8 9">CGMCC 1.9109</strain>
    </source>
</reference>
<dbReference type="AlphaFoldDB" id="A0A1G6Y569"/>
<feature type="transmembrane region" description="Helical" evidence="6">
    <location>
        <begin position="143"/>
        <end position="161"/>
    </location>
</feature>
<dbReference type="InterPro" id="IPR018076">
    <property type="entry name" value="T2SS_GspF_dom"/>
</dbReference>
<dbReference type="PANTHER" id="PTHR35007:SF2">
    <property type="entry name" value="PILUS ASSEMBLE PROTEIN"/>
    <property type="match status" value="1"/>
</dbReference>
<keyword evidence="2" id="KW-1003">Cell membrane</keyword>
<comment type="subcellular location">
    <subcellularLocation>
        <location evidence="1">Cell membrane</location>
        <topology evidence="1">Multi-pass membrane protein</topology>
    </subcellularLocation>
</comment>
<evidence type="ECO:0000256" key="6">
    <source>
        <dbReference type="SAM" id="Phobius"/>
    </source>
</evidence>
<gene>
    <name evidence="8" type="ORF">SAMN04488071_1491</name>
</gene>
<evidence type="ECO:0000256" key="3">
    <source>
        <dbReference type="ARBA" id="ARBA00022692"/>
    </source>
</evidence>
<name>A0A1G6Y569_9PROT</name>
<dbReference type="EMBL" id="FNAK01000003">
    <property type="protein sequence ID" value="SDD85559.1"/>
    <property type="molecule type" value="Genomic_DNA"/>
</dbReference>
<dbReference type="OrthoDB" id="9810662at2"/>
<keyword evidence="4 6" id="KW-1133">Transmembrane helix</keyword>
<accession>A0A1G6Y569</accession>
<proteinExistence type="predicted"/>
<sequence>MQQIEDILGIQIIDILSVVAGLVALLVMYTIYQTALVRDPMKGRVKSLQDRRDSLKAGLMTTSKRRSPVKKVDGVGAMRKLADKLQLLQKEQTQKVSAQLTQAGFRSKDALVIFQVARLTMPLIMGLVAVTLFYGMGVWASKASMYPIFSVCAVLLGFKLPDMYVSNVKSKRTEALRKSLPDALDLLVVCAEAGLTLDSALNRVAKELGRAAPELSDEFSLTAIELGFLPERRQALLNLSERVDLPALRGVVTTLVQSERYGTPLATSLRVLSAEFRNERLMLAEEKAARLPATLTVPLILFILPTLFVVLLGPAACKVTDGFINRS</sequence>
<keyword evidence="9" id="KW-1185">Reference proteome</keyword>
<feature type="transmembrane region" description="Helical" evidence="6">
    <location>
        <begin position="12"/>
        <end position="32"/>
    </location>
</feature>
<evidence type="ECO:0000256" key="1">
    <source>
        <dbReference type="ARBA" id="ARBA00004651"/>
    </source>
</evidence>
<feature type="transmembrane region" description="Helical" evidence="6">
    <location>
        <begin position="291"/>
        <end position="313"/>
    </location>
</feature>
<dbReference type="PANTHER" id="PTHR35007">
    <property type="entry name" value="INTEGRAL MEMBRANE PROTEIN-RELATED"/>
    <property type="match status" value="1"/>
</dbReference>
<evidence type="ECO:0000313" key="9">
    <source>
        <dbReference type="Proteomes" id="UP000183685"/>
    </source>
</evidence>
<feature type="transmembrane region" description="Helical" evidence="6">
    <location>
        <begin position="116"/>
        <end position="137"/>
    </location>
</feature>
<evidence type="ECO:0000256" key="2">
    <source>
        <dbReference type="ARBA" id="ARBA00022475"/>
    </source>
</evidence>
<evidence type="ECO:0000259" key="7">
    <source>
        <dbReference type="Pfam" id="PF00482"/>
    </source>
</evidence>
<evidence type="ECO:0000313" key="8">
    <source>
        <dbReference type="EMBL" id="SDD85559.1"/>
    </source>
</evidence>
<dbReference type="STRING" id="637679.GCA_001550055_01172"/>
<keyword evidence="3 6" id="KW-0812">Transmembrane</keyword>
<protein>
    <submittedName>
        <fullName evidence="8">Tight adherence protein C</fullName>
    </submittedName>
</protein>
<dbReference type="Proteomes" id="UP000183685">
    <property type="component" value="Unassembled WGS sequence"/>
</dbReference>
<evidence type="ECO:0000256" key="5">
    <source>
        <dbReference type="ARBA" id="ARBA00023136"/>
    </source>
</evidence>
<feature type="domain" description="Type II secretion system protein GspF" evidence="7">
    <location>
        <begin position="184"/>
        <end position="312"/>
    </location>
</feature>